<reference evidence="6" key="1">
    <citation type="submission" date="2013-11" db="EMBL/GenBank/DDBJ databases">
        <title>The Genome Sequence of Phytophthora parasitica CJ02B3.</title>
        <authorList>
            <consortium name="The Broad Institute Genomics Platform"/>
            <person name="Russ C."/>
            <person name="Tyler B."/>
            <person name="Panabieres F."/>
            <person name="Shan W."/>
            <person name="Tripathy S."/>
            <person name="Grunwald N."/>
            <person name="Machado M."/>
            <person name="Johnson C.S."/>
            <person name="Arredondo F."/>
            <person name="Hong C."/>
            <person name="Coffey M."/>
            <person name="Young S.K."/>
            <person name="Zeng Q."/>
            <person name="Gargeya S."/>
            <person name="Fitzgerald M."/>
            <person name="Abouelleil A."/>
            <person name="Alvarado L."/>
            <person name="Chapman S.B."/>
            <person name="Gainer-Dewar J."/>
            <person name="Goldberg J."/>
            <person name="Griggs A."/>
            <person name="Gujja S."/>
            <person name="Hansen M."/>
            <person name="Howarth C."/>
            <person name="Imamovic A."/>
            <person name="Ireland A."/>
            <person name="Larimer J."/>
            <person name="McCowan C."/>
            <person name="Murphy C."/>
            <person name="Pearson M."/>
            <person name="Poon T.W."/>
            <person name="Priest M."/>
            <person name="Roberts A."/>
            <person name="Saif S."/>
            <person name="Shea T."/>
            <person name="Sykes S."/>
            <person name="Wortman J."/>
            <person name="Nusbaum C."/>
            <person name="Birren B."/>
        </authorList>
    </citation>
    <scope>NUCLEOTIDE SEQUENCE [LARGE SCALE GENOMIC DNA]</scope>
    <source>
        <strain evidence="6">CJ02B3</strain>
    </source>
</reference>
<evidence type="ECO:0000256" key="3">
    <source>
        <dbReference type="ARBA" id="ARBA00022525"/>
    </source>
</evidence>
<gene>
    <name evidence="6" type="ORF">L915_01615</name>
</gene>
<dbReference type="Pfam" id="PF16810">
    <property type="entry name" value="RXLR"/>
    <property type="match status" value="1"/>
</dbReference>
<dbReference type="VEuPathDB" id="FungiDB:PPTG_06821"/>
<comment type="similarity">
    <text evidence="2 5">Belongs to the RxLR effector family.</text>
</comment>
<sequence>STSLSADHPRAPRTMRVGNIVLLATAILAAIDVTSGTSASTLTLTSERANAVSAFTNGSNDKRLLRTGATVSEGDEERAVAVAVLEKLKNARVQQMLREGFEVDDAFLALKLEAAKGNIFGGWKFKTWMKFANKLDRQNAGEAMVRSLATKYGDVGLAKMLRHINYGKTAGISKKLQRDQFDFWFKEGMGPRYVLRTLFKAEEEKEIGKLGRKILGEYRDYLNKNHPDWSKTIY</sequence>
<feature type="non-terminal residue" evidence="6">
    <location>
        <position position="1"/>
    </location>
</feature>
<feature type="signal peptide" evidence="5">
    <location>
        <begin position="1"/>
        <end position="36"/>
    </location>
</feature>
<evidence type="ECO:0000256" key="5">
    <source>
        <dbReference type="RuleBase" id="RU367124"/>
    </source>
</evidence>
<comment type="domain">
    <text evidence="5">The RxLR-dEER motif acts to carry the protein into the host cell cytoplasm through binding to cell surface phosphatidylinositol-3-phosphate.</text>
</comment>
<protein>
    <recommendedName>
        <fullName evidence="5">RxLR effector protein</fullName>
    </recommendedName>
</protein>
<organism evidence="6">
    <name type="scientific">Phytophthora nicotianae</name>
    <name type="common">Potato buckeye rot agent</name>
    <name type="synonym">Phytophthora parasitica</name>
    <dbReference type="NCBI Taxonomy" id="4792"/>
    <lineage>
        <taxon>Eukaryota</taxon>
        <taxon>Sar</taxon>
        <taxon>Stramenopiles</taxon>
        <taxon>Oomycota</taxon>
        <taxon>Peronosporomycetes</taxon>
        <taxon>Peronosporales</taxon>
        <taxon>Peronosporaceae</taxon>
        <taxon>Phytophthora</taxon>
    </lineage>
</organism>
<dbReference type="InterPro" id="IPR031825">
    <property type="entry name" value="RXLR"/>
</dbReference>
<dbReference type="Proteomes" id="UP000053236">
    <property type="component" value="Unassembled WGS sequence"/>
</dbReference>
<evidence type="ECO:0000256" key="4">
    <source>
        <dbReference type="ARBA" id="ARBA00022729"/>
    </source>
</evidence>
<evidence type="ECO:0000256" key="1">
    <source>
        <dbReference type="ARBA" id="ARBA00004613"/>
    </source>
</evidence>
<keyword evidence="3 5" id="KW-0964">Secreted</keyword>
<dbReference type="EMBL" id="KI684301">
    <property type="protein sequence ID" value="ETK95450.1"/>
    <property type="molecule type" value="Genomic_DNA"/>
</dbReference>
<evidence type="ECO:0000313" key="6">
    <source>
        <dbReference type="EMBL" id="ETK95450.1"/>
    </source>
</evidence>
<feature type="chain" id="PRO_5045006561" description="RxLR effector protein" evidence="5">
    <location>
        <begin position="37"/>
        <end position="234"/>
    </location>
</feature>
<dbReference type="AlphaFoldDB" id="W2HLM2"/>
<comment type="function">
    <text evidence="5">Effector that suppresses plant defense responses during pathogen infection.</text>
</comment>
<evidence type="ECO:0000256" key="2">
    <source>
        <dbReference type="ARBA" id="ARBA00010400"/>
    </source>
</evidence>
<keyword evidence="4 5" id="KW-0732">Signal</keyword>
<proteinExistence type="inferred from homology"/>
<accession>W2HLM2</accession>
<name>W2HLM2_PHYNI</name>
<comment type="subcellular location">
    <subcellularLocation>
        <location evidence="1 5">Secreted</location>
    </subcellularLocation>
</comment>